<proteinExistence type="predicted"/>
<gene>
    <name evidence="1" type="ORF">CSA56_09935</name>
</gene>
<sequence>MLGMIGEQRRRVSIIDMRVVSVNILFTKALITMSMRYDANKDVDKYRGGKTLWKKWILIGEI</sequence>
<comment type="caution">
    <text evidence="1">The sequence shown here is derived from an EMBL/GenBank/DDBJ whole genome shotgun (WGS) entry which is preliminary data.</text>
</comment>
<dbReference type="EMBL" id="PDSK01000094">
    <property type="protein sequence ID" value="PIE33822.1"/>
    <property type="molecule type" value="Genomic_DNA"/>
</dbReference>
<evidence type="ECO:0000313" key="2">
    <source>
        <dbReference type="Proteomes" id="UP000230821"/>
    </source>
</evidence>
<reference evidence="1 2" key="1">
    <citation type="submission" date="2017-10" db="EMBL/GenBank/DDBJ databases">
        <title>Novel microbial diversity and functional potential in the marine mammal oral microbiome.</title>
        <authorList>
            <person name="Dudek N.K."/>
            <person name="Sun C.L."/>
            <person name="Burstein D."/>
            <person name="Kantor R.S."/>
            <person name="Aliaga Goltsman D.S."/>
            <person name="Bik E.M."/>
            <person name="Thomas B.C."/>
            <person name="Banfield J.F."/>
            <person name="Relman D.A."/>
        </authorList>
    </citation>
    <scope>NUCLEOTIDE SEQUENCE [LARGE SCALE GENOMIC DNA]</scope>
    <source>
        <strain evidence="1">DOLJORAL78_47_16</strain>
    </source>
</reference>
<organism evidence="1 2">
    <name type="scientific">candidate division KSB3 bacterium</name>
    <dbReference type="NCBI Taxonomy" id="2044937"/>
    <lineage>
        <taxon>Bacteria</taxon>
        <taxon>candidate division KSB3</taxon>
    </lineage>
</organism>
<accession>A0A2G6KFS7</accession>
<dbReference type="AlphaFoldDB" id="A0A2G6KFS7"/>
<protein>
    <submittedName>
        <fullName evidence="1">Uncharacterized protein</fullName>
    </submittedName>
</protein>
<dbReference type="Proteomes" id="UP000230821">
    <property type="component" value="Unassembled WGS sequence"/>
</dbReference>
<name>A0A2G6KFS7_9BACT</name>
<evidence type="ECO:0000313" key="1">
    <source>
        <dbReference type="EMBL" id="PIE33822.1"/>
    </source>
</evidence>